<sequence>MIRSVSSIQNQCAPNSTDVCYGSSKIVSFLCAQRSRTVCSVKSTESPTMSAQEPVCSCDVCKCFHQSYPGTTDGLGTRCKLGDRVKVWNRRTGVVTFIGSVNFRQNVSVILVGIVMDTPLTPAFLAGYDLYCSNSRRILVPPRFVTALGPGKPGAPQVKGFQLTPNGGVIKANRRKFKKCDPLVYKLLFGR</sequence>
<comment type="caution">
    <text evidence="1">The sequence shown here is derived from an EMBL/GenBank/DDBJ whole genome shotgun (WGS) entry which is preliminary data.</text>
</comment>
<dbReference type="Proteomes" id="UP001497525">
    <property type="component" value="Unassembled WGS sequence"/>
</dbReference>
<evidence type="ECO:0000313" key="2">
    <source>
        <dbReference type="Proteomes" id="UP001497525"/>
    </source>
</evidence>
<dbReference type="SUPFAM" id="SSF74924">
    <property type="entry name" value="Cap-Gly domain"/>
    <property type="match status" value="1"/>
</dbReference>
<protein>
    <submittedName>
        <fullName evidence="1">Uncharacterized protein</fullName>
    </submittedName>
</protein>
<dbReference type="Gene3D" id="2.30.30.190">
    <property type="entry name" value="CAP Gly-rich-like domain"/>
    <property type="match status" value="1"/>
</dbReference>
<evidence type="ECO:0000313" key="1">
    <source>
        <dbReference type="EMBL" id="CAL5140897.1"/>
    </source>
</evidence>
<name>A0AAV2TX94_CALDB</name>
<accession>A0AAV2TX94</accession>
<gene>
    <name evidence="1" type="ORF">CDAUBV1_LOCUS16195</name>
</gene>
<reference evidence="1" key="1">
    <citation type="submission" date="2024-06" db="EMBL/GenBank/DDBJ databases">
        <authorList>
            <person name="Liu X."/>
            <person name="Lenzi L."/>
            <person name="Haldenby T S."/>
            <person name="Uol C."/>
        </authorList>
    </citation>
    <scope>NUCLEOTIDE SEQUENCE</scope>
</reference>
<organism evidence="1 2">
    <name type="scientific">Calicophoron daubneyi</name>
    <name type="common">Rumen fluke</name>
    <name type="synonym">Paramphistomum daubneyi</name>
    <dbReference type="NCBI Taxonomy" id="300641"/>
    <lineage>
        <taxon>Eukaryota</taxon>
        <taxon>Metazoa</taxon>
        <taxon>Spiralia</taxon>
        <taxon>Lophotrochozoa</taxon>
        <taxon>Platyhelminthes</taxon>
        <taxon>Trematoda</taxon>
        <taxon>Digenea</taxon>
        <taxon>Plagiorchiida</taxon>
        <taxon>Pronocephalata</taxon>
        <taxon>Paramphistomoidea</taxon>
        <taxon>Paramphistomidae</taxon>
        <taxon>Calicophoron</taxon>
    </lineage>
</organism>
<dbReference type="AlphaFoldDB" id="A0AAV2TX94"/>
<proteinExistence type="predicted"/>
<dbReference type="EMBL" id="CAXLJL010000811">
    <property type="protein sequence ID" value="CAL5140897.1"/>
    <property type="molecule type" value="Genomic_DNA"/>
</dbReference>
<dbReference type="InterPro" id="IPR036859">
    <property type="entry name" value="CAP-Gly_dom_sf"/>
</dbReference>